<evidence type="ECO:0000259" key="2">
    <source>
        <dbReference type="Pfam" id="PF10979"/>
    </source>
</evidence>
<feature type="region of interest" description="Disordered" evidence="1">
    <location>
        <begin position="1"/>
        <end position="26"/>
    </location>
</feature>
<proteinExistence type="predicted"/>
<protein>
    <recommendedName>
        <fullName evidence="2">DUF2786 domain-containing protein</fullName>
    </recommendedName>
</protein>
<feature type="domain" description="DUF2786" evidence="2">
    <location>
        <begin position="34"/>
        <end position="71"/>
    </location>
</feature>
<evidence type="ECO:0000313" key="3">
    <source>
        <dbReference type="EMBL" id="KAB8274887.1"/>
    </source>
</evidence>
<dbReference type="InterPro" id="IPR024498">
    <property type="entry name" value="DUF2786"/>
</dbReference>
<sequence length="72" mass="8231">MAPKRQRQPLQKATVVKTAQDKTTDTPETVDKEVLGRIEKCLRKARHETTTETEAKAALFLVQKLMAQYNVF</sequence>
<accession>A0A5N6J9Y1</accession>
<dbReference type="Proteomes" id="UP000326289">
    <property type="component" value="Unassembled WGS sequence"/>
</dbReference>
<evidence type="ECO:0000256" key="1">
    <source>
        <dbReference type="SAM" id="MobiDB-lite"/>
    </source>
</evidence>
<evidence type="ECO:0000313" key="4">
    <source>
        <dbReference type="Proteomes" id="UP000326289"/>
    </source>
</evidence>
<name>A0A5N6J9Y1_9EURO</name>
<keyword evidence="4" id="KW-1185">Reference proteome</keyword>
<organism evidence="3 4">
    <name type="scientific">Aspergillus minisclerotigenes</name>
    <dbReference type="NCBI Taxonomy" id="656917"/>
    <lineage>
        <taxon>Eukaryota</taxon>
        <taxon>Fungi</taxon>
        <taxon>Dikarya</taxon>
        <taxon>Ascomycota</taxon>
        <taxon>Pezizomycotina</taxon>
        <taxon>Eurotiomycetes</taxon>
        <taxon>Eurotiomycetidae</taxon>
        <taxon>Eurotiales</taxon>
        <taxon>Aspergillaceae</taxon>
        <taxon>Aspergillus</taxon>
        <taxon>Aspergillus subgen. Circumdati</taxon>
    </lineage>
</organism>
<dbReference type="EMBL" id="ML732785">
    <property type="protein sequence ID" value="KAB8274887.1"/>
    <property type="molecule type" value="Genomic_DNA"/>
</dbReference>
<gene>
    <name evidence="3" type="ORF">BDV30DRAFT_208485</name>
</gene>
<dbReference type="Pfam" id="PF10979">
    <property type="entry name" value="DUF2786"/>
    <property type="match status" value="1"/>
</dbReference>
<dbReference type="AlphaFoldDB" id="A0A5N6J9Y1"/>
<reference evidence="3 4" key="1">
    <citation type="submission" date="2019-04" db="EMBL/GenBank/DDBJ databases">
        <title>Fungal friends and foes A comparative genomics study of 23 Aspergillus species from section Flavi.</title>
        <authorList>
            <consortium name="DOE Joint Genome Institute"/>
            <person name="Kjaerbolling I."/>
            <person name="Vesth T.C."/>
            <person name="Frisvad J.C."/>
            <person name="Nybo J.L."/>
            <person name="Theobald S."/>
            <person name="Kildgaard S."/>
            <person name="Petersen T.I."/>
            <person name="Kuo A."/>
            <person name="Sato A."/>
            <person name="Lyhne E.K."/>
            <person name="Kogle M.E."/>
            <person name="Wiebenga A."/>
            <person name="Kun R.S."/>
            <person name="Lubbers R.J."/>
            <person name="Makela M.R."/>
            <person name="Barry K."/>
            <person name="Chovatia M."/>
            <person name="Clum A."/>
            <person name="Daum C."/>
            <person name="Haridas S."/>
            <person name="He G."/>
            <person name="LaButti K."/>
            <person name="Lipzen A."/>
            <person name="Mondo S."/>
            <person name="Pangilinan J."/>
            <person name="Riley R."/>
            <person name="Salamov A."/>
            <person name="Simmons B.A."/>
            <person name="Magnuson J.K."/>
            <person name="Henrissat B."/>
            <person name="Mortensen U.H."/>
            <person name="Larsen T.O."/>
            <person name="De vries R.P."/>
            <person name="Grigoriev I.V."/>
            <person name="Machida M."/>
            <person name="Baker S.E."/>
            <person name="Andersen M.R."/>
        </authorList>
    </citation>
    <scope>NUCLEOTIDE SEQUENCE [LARGE SCALE GENOMIC DNA]</scope>
    <source>
        <strain evidence="3 4">CBS 117635</strain>
    </source>
</reference>